<gene>
    <name evidence="2" type="ORF">F7D31_12955</name>
    <name evidence="1" type="ORF">KSW80_05645</name>
</gene>
<name>A0AA90VL74_9BACT</name>
<accession>A0AA90VL74</accession>
<protein>
    <submittedName>
        <fullName evidence="2">Uncharacterized protein</fullName>
    </submittedName>
</protein>
<evidence type="ECO:0000313" key="1">
    <source>
        <dbReference type="EMBL" id="MBV3407892.1"/>
    </source>
</evidence>
<evidence type="ECO:0000313" key="2">
    <source>
        <dbReference type="EMBL" id="MQO93545.1"/>
    </source>
</evidence>
<dbReference type="Proteomes" id="UP000421283">
    <property type="component" value="Unassembled WGS sequence"/>
</dbReference>
<dbReference type="EMBL" id="JAHOEP010000012">
    <property type="protein sequence ID" value="MBV3407892.1"/>
    <property type="molecule type" value="Genomic_DNA"/>
</dbReference>
<reference evidence="3" key="1">
    <citation type="submission" date="2019-09" db="EMBL/GenBank/DDBJ databases">
        <title>Distinct polysaccharide growth profiles of human intestinal Prevotella copri isolates.</title>
        <authorList>
            <person name="Fehlner-Peach H."/>
            <person name="Magnabosco C."/>
            <person name="Raghavan V."/>
            <person name="Scher J.U."/>
            <person name="Tett A."/>
            <person name="Cox L.M."/>
            <person name="Gottsegen C."/>
            <person name="Watters A."/>
            <person name="Wiltshire- Gordon J.D."/>
            <person name="Segata N."/>
            <person name="Bonneau R."/>
            <person name="Littman D.R."/>
        </authorList>
    </citation>
    <scope>NUCLEOTIDE SEQUENCE [LARGE SCALE GENOMIC DNA]</scope>
    <source>
        <strain evidence="3">iAU3127</strain>
    </source>
</reference>
<evidence type="ECO:0000313" key="3">
    <source>
        <dbReference type="Proteomes" id="UP000421283"/>
    </source>
</evidence>
<organism evidence="2 3">
    <name type="scientific">Segatella copri</name>
    <dbReference type="NCBI Taxonomy" id="165179"/>
    <lineage>
        <taxon>Bacteria</taxon>
        <taxon>Pseudomonadati</taxon>
        <taxon>Bacteroidota</taxon>
        <taxon>Bacteroidia</taxon>
        <taxon>Bacteroidales</taxon>
        <taxon>Prevotellaceae</taxon>
        <taxon>Segatella</taxon>
    </lineage>
</organism>
<proteinExistence type="predicted"/>
<dbReference type="EMBL" id="VZAP01000158">
    <property type="protein sequence ID" value="MQO93545.1"/>
    <property type="molecule type" value="Genomic_DNA"/>
</dbReference>
<reference evidence="1" key="2">
    <citation type="submission" date="2021-06" db="EMBL/GenBank/DDBJ databases">
        <title>Collection of gut derived symbiotic bacterial strains cultured from healthy donors.</title>
        <authorList>
            <person name="Lin H."/>
            <person name="Littmann E."/>
            <person name="Pamer E.G."/>
        </authorList>
    </citation>
    <scope>NUCLEOTIDE SEQUENCE</scope>
    <source>
        <strain evidence="1">MSK.21.60</strain>
    </source>
</reference>
<comment type="caution">
    <text evidence="2">The sequence shown here is derived from an EMBL/GenBank/DDBJ whole genome shotgun (WGS) entry which is preliminary data.</text>
</comment>
<sequence length="174" mass="20642">MKIISIILSVMLLMVFLSNERIDTNNNELQFKKWLVDTIPYVKDNFEIQDDSLTFIIEEHHKYEVANREEKESLRGYIISLLKEYSEPPFKDYELEIIKKTYFIPSEISSLVYDSWCEFPLIKVSNKNISISYEEIRGRINSAVIIDQITNDTTFVQWIYDNKGKIQKQTLNIK</sequence>
<dbReference type="RefSeq" id="WP_153139465.1">
    <property type="nucleotide sequence ID" value="NZ_JAHOEK010000012.1"/>
</dbReference>
<dbReference type="AlphaFoldDB" id="A0AA90VL74"/>
<reference evidence="2" key="3">
    <citation type="submission" date="2022-12" db="EMBL/GenBank/DDBJ databases">
        <title>Distinct polysaccharide growth profiles of human intestinal Prevotella copri isolates.</title>
        <authorList>
            <person name="Fehlner-Peach H."/>
            <person name="Magnabosco C."/>
            <person name="Raghavan V."/>
            <person name="Scher J.U."/>
            <person name="Tett A."/>
            <person name="Cox L.M."/>
            <person name="Gottsegen C."/>
            <person name="Watters A."/>
            <person name="Wiltshire- Gordon J.D."/>
            <person name="Segata N."/>
            <person name="Bonneau R."/>
            <person name="Littman D.R."/>
        </authorList>
    </citation>
    <scope>NUCLEOTIDE SEQUENCE</scope>
    <source>
        <strain evidence="2">IAU3127</strain>
    </source>
</reference>
<dbReference type="Proteomes" id="UP001196316">
    <property type="component" value="Unassembled WGS sequence"/>
</dbReference>